<dbReference type="AlphaFoldDB" id="G7YVL3"/>
<sequence>MAGKGRALGTRAAIWFLTLNSFSLQRELAFSKRTLLVVLVNRIDSSVNHLKPKTIRFDRIRRSPCRRWASPCQTTYRATMHPAGLQRGTSNYAFMKQQLRQDVRIEYFQCLIFLGTRMFLLLVSAVALPANVWAFFFALRREHERKEREKIEGPSYARKMPRYVKCAVCVSTVVGVTAQADSPGSRGTEKREQDRCSCRAQGSEILSSCPNLDRRSRDAGGRFRSMDLPARLWANEAVTAANFVHLHLTASRWIAAMRQVFDNAFDITARVRRYWRIRNEAIRYRVFGCATGLQSKHRNMQIRLWRFLATLLPVHRHSLCLLKRHSSRNCSSRVRIAILSYLQLGFMWVIRTRSLYITFVQFDGGTNSVIRLDHRIYSSLMFEGSFRILVDDKFRSREQEINRNEITLEPSEYKRTSGIEESMHIFGLFTDAYSKFDGIIYQQLKGLVRTTMMHKLENIVLPVISPMPLSHFVDYTNKRQEKGTHMNY</sequence>
<keyword evidence="1" id="KW-0472">Membrane</keyword>
<dbReference type="GO" id="GO:0004435">
    <property type="term" value="F:phosphatidylinositol-4,5-bisphosphate phospholipase C activity"/>
    <property type="evidence" value="ECO:0007669"/>
    <property type="project" value="InterPro"/>
</dbReference>
<accession>G7YVL3</accession>
<dbReference type="GO" id="GO:0006629">
    <property type="term" value="P:lipid metabolic process"/>
    <property type="evidence" value="ECO:0007669"/>
    <property type="project" value="InterPro"/>
</dbReference>
<evidence type="ECO:0000313" key="3">
    <source>
        <dbReference type="EMBL" id="GAA56993.1"/>
    </source>
</evidence>
<gene>
    <name evidence="3" type="ORF">CLF_111961</name>
</gene>
<proteinExistence type="predicted"/>
<reference key="2">
    <citation type="submission" date="2011-10" db="EMBL/GenBank/DDBJ databases">
        <title>The genome and transcriptome sequence of Clonorchis sinensis provide insights into the carcinogenic liver fluke.</title>
        <authorList>
            <person name="Wang X."/>
            <person name="Huang Y."/>
            <person name="Chen W."/>
            <person name="Liu H."/>
            <person name="Guo L."/>
            <person name="Chen Y."/>
            <person name="Luo F."/>
            <person name="Zhou W."/>
            <person name="Sun J."/>
            <person name="Mao Q."/>
            <person name="Liang P."/>
            <person name="Zhou C."/>
            <person name="Tian Y."/>
            <person name="Men J."/>
            <person name="Lv X."/>
            <person name="Huang L."/>
            <person name="Zhou J."/>
            <person name="Hu Y."/>
            <person name="Li R."/>
            <person name="Zhang F."/>
            <person name="Lei H."/>
            <person name="Li X."/>
            <person name="Hu X."/>
            <person name="Liang C."/>
            <person name="Xu J."/>
            <person name="Wu Z."/>
            <person name="Yu X."/>
        </authorList>
    </citation>
    <scope>NUCLEOTIDE SEQUENCE</scope>
    <source>
        <strain>Henan</strain>
    </source>
</reference>
<dbReference type="InterPro" id="IPR001711">
    <property type="entry name" value="PLipase_C_Pinositol-sp_Y"/>
</dbReference>
<reference evidence="3" key="1">
    <citation type="journal article" date="2011" name="Genome Biol.">
        <title>The draft genome of the carcinogenic human liver fluke Clonorchis sinensis.</title>
        <authorList>
            <person name="Wang X."/>
            <person name="Chen W."/>
            <person name="Huang Y."/>
            <person name="Sun J."/>
            <person name="Men J."/>
            <person name="Liu H."/>
            <person name="Luo F."/>
            <person name="Guo L."/>
            <person name="Lv X."/>
            <person name="Deng C."/>
            <person name="Zhou C."/>
            <person name="Fan Y."/>
            <person name="Li X."/>
            <person name="Huang L."/>
            <person name="Hu Y."/>
            <person name="Liang C."/>
            <person name="Hu X."/>
            <person name="Xu J."/>
            <person name="Yu X."/>
        </authorList>
    </citation>
    <scope>NUCLEOTIDE SEQUENCE [LARGE SCALE GENOMIC DNA]</scope>
    <source>
        <strain evidence="3">Henan</strain>
    </source>
</reference>
<dbReference type="PROSITE" id="PS50008">
    <property type="entry name" value="PIPLC_Y_DOMAIN"/>
    <property type="match status" value="1"/>
</dbReference>
<dbReference type="EMBL" id="DF144483">
    <property type="protein sequence ID" value="GAA56993.1"/>
    <property type="molecule type" value="Genomic_DNA"/>
</dbReference>
<dbReference type="Proteomes" id="UP000008909">
    <property type="component" value="Unassembled WGS sequence"/>
</dbReference>
<evidence type="ECO:0000256" key="1">
    <source>
        <dbReference type="SAM" id="Phobius"/>
    </source>
</evidence>
<feature type="domain" description="PI-PLC Y-box" evidence="2">
    <location>
        <begin position="16"/>
        <end position="73"/>
    </location>
</feature>
<feature type="transmembrane region" description="Helical" evidence="1">
    <location>
        <begin position="118"/>
        <end position="139"/>
    </location>
</feature>
<organism evidence="3 4">
    <name type="scientific">Clonorchis sinensis</name>
    <name type="common">Chinese liver fluke</name>
    <dbReference type="NCBI Taxonomy" id="79923"/>
    <lineage>
        <taxon>Eukaryota</taxon>
        <taxon>Metazoa</taxon>
        <taxon>Spiralia</taxon>
        <taxon>Lophotrochozoa</taxon>
        <taxon>Platyhelminthes</taxon>
        <taxon>Trematoda</taxon>
        <taxon>Digenea</taxon>
        <taxon>Opisthorchiida</taxon>
        <taxon>Opisthorchiata</taxon>
        <taxon>Opisthorchiidae</taxon>
        <taxon>Clonorchis</taxon>
    </lineage>
</organism>
<keyword evidence="1" id="KW-1133">Transmembrane helix</keyword>
<dbReference type="GO" id="GO:0035556">
    <property type="term" value="P:intracellular signal transduction"/>
    <property type="evidence" value="ECO:0007669"/>
    <property type="project" value="InterPro"/>
</dbReference>
<protein>
    <recommendedName>
        <fullName evidence="2">PI-PLC Y-box domain-containing protein</fullName>
    </recommendedName>
</protein>
<name>G7YVL3_CLOSI</name>
<evidence type="ECO:0000259" key="2">
    <source>
        <dbReference type="PROSITE" id="PS50008"/>
    </source>
</evidence>
<keyword evidence="1" id="KW-0812">Transmembrane</keyword>
<evidence type="ECO:0000313" key="4">
    <source>
        <dbReference type="Proteomes" id="UP000008909"/>
    </source>
</evidence>
<keyword evidence="4" id="KW-1185">Reference proteome</keyword>